<reference evidence="2 3" key="1">
    <citation type="submission" date="2020-07" db="EMBL/GenBank/DDBJ databases">
        <title>Complete genome sequence for Sandaracinobacter sp. M6.</title>
        <authorList>
            <person name="Tang Y."/>
            <person name="Liu Q."/>
            <person name="Guo Z."/>
            <person name="Lei P."/>
            <person name="Huang B."/>
        </authorList>
    </citation>
    <scope>NUCLEOTIDE SEQUENCE [LARGE SCALE GENOMIC DNA]</scope>
    <source>
        <strain evidence="2 3">M6</strain>
    </source>
</reference>
<evidence type="ECO:0000256" key="1">
    <source>
        <dbReference type="SAM" id="MobiDB-lite"/>
    </source>
</evidence>
<dbReference type="AlphaFoldDB" id="A0A7G5IG01"/>
<keyword evidence="3" id="KW-1185">Reference proteome</keyword>
<dbReference type="EMBL" id="CP059851">
    <property type="protein sequence ID" value="QMW22293.1"/>
    <property type="molecule type" value="Genomic_DNA"/>
</dbReference>
<protein>
    <recommendedName>
        <fullName evidence="4">Lipoprotein</fullName>
    </recommendedName>
</protein>
<feature type="region of interest" description="Disordered" evidence="1">
    <location>
        <begin position="31"/>
        <end position="52"/>
    </location>
</feature>
<evidence type="ECO:0000313" key="3">
    <source>
        <dbReference type="Proteomes" id="UP000515292"/>
    </source>
</evidence>
<dbReference type="KEGG" id="sand:H3309_13150"/>
<proteinExistence type="predicted"/>
<dbReference type="PROSITE" id="PS51257">
    <property type="entry name" value="PROKAR_LIPOPROTEIN"/>
    <property type="match status" value="1"/>
</dbReference>
<name>A0A7G5IG01_9SPHN</name>
<accession>A0A7G5IG01</accession>
<dbReference type="Proteomes" id="UP000515292">
    <property type="component" value="Chromosome"/>
</dbReference>
<evidence type="ECO:0000313" key="2">
    <source>
        <dbReference type="EMBL" id="QMW22293.1"/>
    </source>
</evidence>
<gene>
    <name evidence="2" type="ORF">H3309_13150</name>
</gene>
<sequence>MGELLQKVKAASIVAGVALLVVACGEKKEAAAEAPAATEAAPATDMAAAPAADAAAAPATDAMAAPAADAAAAPAADAAAAPAAPAEAPAAK</sequence>
<organism evidence="2 3">
    <name type="scientific">Sandaracinobacteroides saxicola</name>
    <dbReference type="NCBI Taxonomy" id="2759707"/>
    <lineage>
        <taxon>Bacteria</taxon>
        <taxon>Pseudomonadati</taxon>
        <taxon>Pseudomonadota</taxon>
        <taxon>Alphaproteobacteria</taxon>
        <taxon>Sphingomonadales</taxon>
        <taxon>Sphingosinicellaceae</taxon>
        <taxon>Sandaracinobacteroides</taxon>
    </lineage>
</organism>
<dbReference type="RefSeq" id="WP_182295138.1">
    <property type="nucleotide sequence ID" value="NZ_CP059851.1"/>
</dbReference>
<feature type="compositionally biased region" description="Low complexity" evidence="1">
    <location>
        <begin position="32"/>
        <end position="52"/>
    </location>
</feature>
<evidence type="ECO:0008006" key="4">
    <source>
        <dbReference type="Google" id="ProtNLM"/>
    </source>
</evidence>